<reference evidence="2 3" key="1">
    <citation type="journal article" date="2016" name="Nat. Commun.">
        <title>Thousands of microbial genomes shed light on interconnected biogeochemical processes in an aquifer system.</title>
        <authorList>
            <person name="Anantharaman K."/>
            <person name="Brown C.T."/>
            <person name="Hug L.A."/>
            <person name="Sharon I."/>
            <person name="Castelle C.J."/>
            <person name="Probst A.J."/>
            <person name="Thomas B.C."/>
            <person name="Singh A."/>
            <person name="Wilkins M.J."/>
            <person name="Karaoz U."/>
            <person name="Brodie E.L."/>
            <person name="Williams K.H."/>
            <person name="Hubbard S.S."/>
            <person name="Banfield J.F."/>
        </authorList>
    </citation>
    <scope>NUCLEOTIDE SEQUENCE [LARGE SCALE GENOMIC DNA]</scope>
</reference>
<dbReference type="AlphaFoldDB" id="A0A1F7SLK8"/>
<name>A0A1F7SLK8_9BACT</name>
<evidence type="ECO:0000256" key="1">
    <source>
        <dbReference type="SAM" id="MobiDB-lite"/>
    </source>
</evidence>
<feature type="compositionally biased region" description="Low complexity" evidence="1">
    <location>
        <begin position="37"/>
        <end position="51"/>
    </location>
</feature>
<dbReference type="EMBL" id="MGDJ01000006">
    <property type="protein sequence ID" value="OGL54087.1"/>
    <property type="molecule type" value="Genomic_DNA"/>
</dbReference>
<evidence type="ECO:0000313" key="2">
    <source>
        <dbReference type="EMBL" id="OGL54087.1"/>
    </source>
</evidence>
<feature type="compositionally biased region" description="Low complexity" evidence="1">
    <location>
        <begin position="62"/>
        <end position="73"/>
    </location>
</feature>
<gene>
    <name evidence="2" type="ORF">A3K55_02550</name>
</gene>
<comment type="caution">
    <text evidence="2">The sequence shown here is derived from an EMBL/GenBank/DDBJ whole genome shotgun (WGS) entry which is preliminary data.</text>
</comment>
<evidence type="ECO:0000313" key="3">
    <source>
        <dbReference type="Proteomes" id="UP000185874"/>
    </source>
</evidence>
<dbReference type="Proteomes" id="UP000185874">
    <property type="component" value="Unassembled WGS sequence"/>
</dbReference>
<feature type="compositionally biased region" description="Pro residues" evidence="1">
    <location>
        <begin position="74"/>
        <end position="86"/>
    </location>
</feature>
<proteinExistence type="predicted"/>
<accession>A0A1F7SLK8</accession>
<sequence length="202" mass="22711">MANIPKKYLYLILAIVFLTLSTLGIINLLNQSKQTYSPLTPTSLPTPTISEFEAETEPETETPPSELQPTSLPDSPPAPSDTPTPTPTIQNFTGPGFSLSYPSYRKLTEEEEASGWRYVFYSSRGNITLHAGTQWSWQHPGRTLTSGYTIADQPTFRYEIPTQTLIDFQQLDKYYTIQCVHQGVGELKQECLDFAASFRFTN</sequence>
<protein>
    <submittedName>
        <fullName evidence="2">Uncharacterized protein</fullName>
    </submittedName>
</protein>
<organism evidence="2 3">
    <name type="scientific">Candidatus Shapirobacteria bacterium RBG_13_44_7</name>
    <dbReference type="NCBI Taxonomy" id="1802149"/>
    <lineage>
        <taxon>Bacteria</taxon>
        <taxon>Candidatus Shapironibacteriota</taxon>
    </lineage>
</organism>
<feature type="region of interest" description="Disordered" evidence="1">
    <location>
        <begin position="36"/>
        <end position="95"/>
    </location>
</feature>